<proteinExistence type="predicted"/>
<accession>A0A9W7BFN9</accession>
<evidence type="ECO:0000256" key="1">
    <source>
        <dbReference type="SAM" id="MobiDB-lite"/>
    </source>
</evidence>
<sequence length="132" mass="14567">MSIAWKGGLKSVKSSSWKGGLKSESSWTGGLRSVKSSSWKSGLRSVKSSFWKGLRSVKSSFWKGLRSEKSSSWKIHVSFLNLRDRGRRSKIRHEILSCSAGVLKMRFEEGKVDGKAPSTESGVEALKAFIVA</sequence>
<protein>
    <submittedName>
        <fullName evidence="2">Uncharacterized protein</fullName>
    </submittedName>
</protein>
<feature type="region of interest" description="Disordered" evidence="1">
    <location>
        <begin position="12"/>
        <end position="35"/>
    </location>
</feature>
<comment type="caution">
    <text evidence="2">The sequence shown here is derived from an EMBL/GenBank/DDBJ whole genome shotgun (WGS) entry which is preliminary data.</text>
</comment>
<organism evidence="2 3">
    <name type="scientific">Triparma strigata</name>
    <dbReference type="NCBI Taxonomy" id="1606541"/>
    <lineage>
        <taxon>Eukaryota</taxon>
        <taxon>Sar</taxon>
        <taxon>Stramenopiles</taxon>
        <taxon>Ochrophyta</taxon>
        <taxon>Bolidophyceae</taxon>
        <taxon>Parmales</taxon>
        <taxon>Triparmaceae</taxon>
        <taxon>Triparma</taxon>
    </lineage>
</organism>
<evidence type="ECO:0000313" key="2">
    <source>
        <dbReference type="EMBL" id="GMH89894.1"/>
    </source>
</evidence>
<dbReference type="AlphaFoldDB" id="A0A9W7BFN9"/>
<keyword evidence="3" id="KW-1185">Reference proteome</keyword>
<dbReference type="OrthoDB" id="10569216at2759"/>
<gene>
    <name evidence="2" type="ORF">TrST_g13429</name>
</gene>
<dbReference type="Proteomes" id="UP001165085">
    <property type="component" value="Unassembled WGS sequence"/>
</dbReference>
<dbReference type="EMBL" id="BRXY01000364">
    <property type="protein sequence ID" value="GMH89894.1"/>
    <property type="molecule type" value="Genomic_DNA"/>
</dbReference>
<evidence type="ECO:0000313" key="3">
    <source>
        <dbReference type="Proteomes" id="UP001165085"/>
    </source>
</evidence>
<reference evidence="3" key="1">
    <citation type="journal article" date="2023" name="Commun. Biol.">
        <title>Genome analysis of Parmales, the sister group of diatoms, reveals the evolutionary specialization of diatoms from phago-mixotrophs to photoautotrophs.</title>
        <authorList>
            <person name="Ban H."/>
            <person name="Sato S."/>
            <person name="Yoshikawa S."/>
            <person name="Yamada K."/>
            <person name="Nakamura Y."/>
            <person name="Ichinomiya M."/>
            <person name="Sato N."/>
            <person name="Blanc-Mathieu R."/>
            <person name="Endo H."/>
            <person name="Kuwata A."/>
            <person name="Ogata H."/>
        </authorList>
    </citation>
    <scope>NUCLEOTIDE SEQUENCE [LARGE SCALE GENOMIC DNA]</scope>
    <source>
        <strain evidence="3">NIES 3701</strain>
    </source>
</reference>
<name>A0A9W7BFN9_9STRA</name>